<dbReference type="Pfam" id="PF26138">
    <property type="entry name" value="DUF8040"/>
    <property type="match status" value="1"/>
</dbReference>
<dbReference type="Proteomes" id="UP001172102">
    <property type="component" value="Unassembled WGS sequence"/>
</dbReference>
<comment type="caution">
    <text evidence="2">The sequence shown here is derived from an EMBL/GenBank/DDBJ whole genome shotgun (WGS) entry which is preliminary data.</text>
</comment>
<dbReference type="PANTHER" id="PTHR22930:SF251">
    <property type="entry name" value="DDE TNP4 DOMAIN-CONTAINING PROTEIN"/>
    <property type="match status" value="1"/>
</dbReference>
<dbReference type="AlphaFoldDB" id="A0AA40A9H1"/>
<dbReference type="InterPro" id="IPR045249">
    <property type="entry name" value="HARBI1-like"/>
</dbReference>
<organism evidence="2 3">
    <name type="scientific">Lasiosphaeris hirsuta</name>
    <dbReference type="NCBI Taxonomy" id="260670"/>
    <lineage>
        <taxon>Eukaryota</taxon>
        <taxon>Fungi</taxon>
        <taxon>Dikarya</taxon>
        <taxon>Ascomycota</taxon>
        <taxon>Pezizomycotina</taxon>
        <taxon>Sordariomycetes</taxon>
        <taxon>Sordariomycetidae</taxon>
        <taxon>Sordariales</taxon>
        <taxon>Lasiosphaeriaceae</taxon>
        <taxon>Lasiosphaeris</taxon>
    </lineage>
</organism>
<keyword evidence="3" id="KW-1185">Reference proteome</keyword>
<sequence>FKDLMRMEKHTFHALVRWLQRHTGLRGTQHQTVEQKVMVTVYTLGIGAHQRTTAHKFQISQSTVSQIMTSMLPRLMSLHKAFVRLPPDDWLDPDVELNPKTNAFNGCIGAVDGTHTAAHIPLRDQVRYRDRKGAITQNIWRMDLYSIGCVGCCSHGLLCALCCALETANLGNNSAI</sequence>
<name>A0AA40A9H1_9PEZI</name>
<reference evidence="2" key="1">
    <citation type="submission" date="2023-06" db="EMBL/GenBank/DDBJ databases">
        <title>Genome-scale phylogeny and comparative genomics of the fungal order Sordariales.</title>
        <authorList>
            <consortium name="Lawrence Berkeley National Laboratory"/>
            <person name="Hensen N."/>
            <person name="Bonometti L."/>
            <person name="Westerberg I."/>
            <person name="Brannstrom I.O."/>
            <person name="Guillou S."/>
            <person name="Cros-Aarteil S."/>
            <person name="Calhoun S."/>
            <person name="Haridas S."/>
            <person name="Kuo A."/>
            <person name="Mondo S."/>
            <person name="Pangilinan J."/>
            <person name="Riley R."/>
            <person name="Labutti K."/>
            <person name="Andreopoulos B."/>
            <person name="Lipzen A."/>
            <person name="Chen C."/>
            <person name="Yanf M."/>
            <person name="Daum C."/>
            <person name="Ng V."/>
            <person name="Clum A."/>
            <person name="Steindorff A."/>
            <person name="Ohm R."/>
            <person name="Martin F."/>
            <person name="Silar P."/>
            <person name="Natvig D."/>
            <person name="Lalanne C."/>
            <person name="Gautier V."/>
            <person name="Ament-Velasquez S.L."/>
            <person name="Kruys A."/>
            <person name="Hutchinson M.I."/>
            <person name="Powell A.J."/>
            <person name="Barry K."/>
            <person name="Miller A.N."/>
            <person name="Grigoriev I.V."/>
            <person name="Debuchy R."/>
            <person name="Gladieux P."/>
            <person name="Thoren M.H."/>
            <person name="Johannesson H."/>
        </authorList>
    </citation>
    <scope>NUCLEOTIDE SEQUENCE</scope>
    <source>
        <strain evidence="2">SMH4607-1</strain>
    </source>
</reference>
<accession>A0AA40A9H1</accession>
<evidence type="ECO:0000313" key="2">
    <source>
        <dbReference type="EMBL" id="KAK0711758.1"/>
    </source>
</evidence>
<dbReference type="EMBL" id="JAUKUA010000005">
    <property type="protein sequence ID" value="KAK0711758.1"/>
    <property type="molecule type" value="Genomic_DNA"/>
</dbReference>
<dbReference type="PANTHER" id="PTHR22930">
    <property type="match status" value="1"/>
</dbReference>
<evidence type="ECO:0000313" key="3">
    <source>
        <dbReference type="Proteomes" id="UP001172102"/>
    </source>
</evidence>
<feature type="domain" description="DUF8040" evidence="1">
    <location>
        <begin position="2"/>
        <end position="76"/>
    </location>
</feature>
<gene>
    <name evidence="2" type="ORF">B0H67DRAFT_493400</name>
</gene>
<proteinExistence type="predicted"/>
<protein>
    <recommendedName>
        <fullName evidence="1">DUF8040 domain-containing protein</fullName>
    </recommendedName>
</protein>
<dbReference type="InterPro" id="IPR058353">
    <property type="entry name" value="DUF8040"/>
</dbReference>
<feature type="non-terminal residue" evidence="2">
    <location>
        <position position="1"/>
    </location>
</feature>
<evidence type="ECO:0000259" key="1">
    <source>
        <dbReference type="Pfam" id="PF26138"/>
    </source>
</evidence>